<gene>
    <name evidence="1" type="ORF">GEZ84_01760</name>
</gene>
<evidence type="ECO:0000313" key="1">
    <source>
        <dbReference type="EMBL" id="MQQ29126.1"/>
    </source>
</evidence>
<proteinExistence type="predicted"/>
<reference evidence="1 2" key="1">
    <citation type="submission" date="2019-10" db="EMBL/GenBank/DDBJ databases">
        <title>Streptococcus mitis of the oral and urogenital tracts.</title>
        <authorList>
            <person name="Price T."/>
            <person name="Mores C.R."/>
            <person name="Putonti C."/>
            <person name="Wolfe A.J."/>
        </authorList>
    </citation>
    <scope>NUCLEOTIDE SEQUENCE [LARGE SCALE GENOMIC DNA]</scope>
    <source>
        <strain evidence="1 2">SM10</strain>
    </source>
</reference>
<dbReference type="RefSeq" id="WP_153223107.1">
    <property type="nucleotide sequence ID" value="NZ_WIJP01000002.1"/>
</dbReference>
<name>A0A6I1TVZ5_STRMT</name>
<dbReference type="AlphaFoldDB" id="A0A6I1TVZ5"/>
<protein>
    <submittedName>
        <fullName evidence="1">Uncharacterized protein</fullName>
    </submittedName>
</protein>
<evidence type="ECO:0000313" key="2">
    <source>
        <dbReference type="Proteomes" id="UP000438885"/>
    </source>
</evidence>
<sequence>MDEKIYLSPAVKIVSLDKKNLYLKIYSKLYHLTGDKIEKYLLSNIEYFFSSKTIYEFTQLFSKKYGEQFDIYEFNEIIELLLEKEIFVKDNSYLVDFPKDNRICLICINYSSKMISSMIKKNLESNSKNDFLTNYFESYHEIPDNISSADIILVIMERWDNTVFADKLEEIKNHMNQHSVLLPVVLNSKYFSIGPQVFGEEDLSKLKLYLNQEESRSTYCYSSKDDTYYRIPVAFIINEIYFIVTKQNYNSYSYSRMLTYNLNSKEFKKIRYGEL</sequence>
<accession>A0A6I1TVZ5</accession>
<comment type="caution">
    <text evidence="1">The sequence shown here is derived from an EMBL/GenBank/DDBJ whole genome shotgun (WGS) entry which is preliminary data.</text>
</comment>
<organism evidence="1 2">
    <name type="scientific">Streptococcus mitis</name>
    <dbReference type="NCBI Taxonomy" id="28037"/>
    <lineage>
        <taxon>Bacteria</taxon>
        <taxon>Bacillati</taxon>
        <taxon>Bacillota</taxon>
        <taxon>Bacilli</taxon>
        <taxon>Lactobacillales</taxon>
        <taxon>Streptococcaceae</taxon>
        <taxon>Streptococcus</taxon>
        <taxon>Streptococcus mitis group</taxon>
    </lineage>
</organism>
<dbReference type="EMBL" id="WIJP01000002">
    <property type="protein sequence ID" value="MQQ29126.1"/>
    <property type="molecule type" value="Genomic_DNA"/>
</dbReference>
<dbReference type="Proteomes" id="UP000438885">
    <property type="component" value="Unassembled WGS sequence"/>
</dbReference>